<dbReference type="AlphaFoldDB" id="A0AAD9MTW4"/>
<evidence type="ECO:0000313" key="4">
    <source>
        <dbReference type="Proteomes" id="UP001208570"/>
    </source>
</evidence>
<evidence type="ECO:0008006" key="5">
    <source>
        <dbReference type="Google" id="ProtNLM"/>
    </source>
</evidence>
<dbReference type="Proteomes" id="UP001208570">
    <property type="component" value="Unassembled WGS sequence"/>
</dbReference>
<accession>A0AAD9MTW4</accession>
<keyword evidence="4" id="KW-1185">Reference proteome</keyword>
<organism evidence="3 4">
    <name type="scientific">Paralvinella palmiformis</name>
    <dbReference type="NCBI Taxonomy" id="53620"/>
    <lineage>
        <taxon>Eukaryota</taxon>
        <taxon>Metazoa</taxon>
        <taxon>Spiralia</taxon>
        <taxon>Lophotrochozoa</taxon>
        <taxon>Annelida</taxon>
        <taxon>Polychaeta</taxon>
        <taxon>Sedentaria</taxon>
        <taxon>Canalipalpata</taxon>
        <taxon>Terebellida</taxon>
        <taxon>Terebelliformia</taxon>
        <taxon>Alvinellidae</taxon>
        <taxon>Paralvinella</taxon>
    </lineage>
</organism>
<comment type="caution">
    <text evidence="3">The sequence shown here is derived from an EMBL/GenBank/DDBJ whole genome shotgun (WGS) entry which is preliminary data.</text>
</comment>
<protein>
    <recommendedName>
        <fullName evidence="5">Protein hinderin</fullName>
    </recommendedName>
</protein>
<feature type="compositionally biased region" description="Polar residues" evidence="2">
    <location>
        <begin position="63"/>
        <end position="73"/>
    </location>
</feature>
<dbReference type="InterPro" id="IPR032736">
    <property type="entry name" value="Hinderin"/>
</dbReference>
<evidence type="ECO:0000256" key="2">
    <source>
        <dbReference type="SAM" id="MobiDB-lite"/>
    </source>
</evidence>
<feature type="coiled-coil region" evidence="1">
    <location>
        <begin position="129"/>
        <end position="163"/>
    </location>
</feature>
<name>A0AAD9MTW4_9ANNE</name>
<feature type="compositionally biased region" description="Polar residues" evidence="2">
    <location>
        <begin position="231"/>
        <end position="246"/>
    </location>
</feature>
<evidence type="ECO:0000313" key="3">
    <source>
        <dbReference type="EMBL" id="KAK2143963.1"/>
    </source>
</evidence>
<evidence type="ECO:0000256" key="1">
    <source>
        <dbReference type="SAM" id="Coils"/>
    </source>
</evidence>
<dbReference type="Pfam" id="PF15369">
    <property type="entry name" value="KIAA1328"/>
    <property type="match status" value="1"/>
</dbReference>
<dbReference type="PANTHER" id="PTHR28375">
    <property type="entry name" value="PROTEIN HINDERIN"/>
    <property type="match status" value="1"/>
</dbReference>
<feature type="region of interest" description="Disordered" evidence="2">
    <location>
        <begin position="26"/>
        <end position="93"/>
    </location>
</feature>
<reference evidence="3" key="1">
    <citation type="journal article" date="2023" name="Mol. Biol. Evol.">
        <title>Third-Generation Sequencing Reveals the Adaptive Role of the Epigenome in Three Deep-Sea Polychaetes.</title>
        <authorList>
            <person name="Perez M."/>
            <person name="Aroh O."/>
            <person name="Sun Y."/>
            <person name="Lan Y."/>
            <person name="Juniper S.K."/>
            <person name="Young C.R."/>
            <person name="Angers B."/>
            <person name="Qian P.Y."/>
        </authorList>
    </citation>
    <scope>NUCLEOTIDE SEQUENCE</scope>
    <source>
        <strain evidence="3">P08H-3</strain>
    </source>
</reference>
<gene>
    <name evidence="3" type="ORF">LSH36_796g00033</name>
</gene>
<dbReference type="PANTHER" id="PTHR28375:SF1">
    <property type="entry name" value="PROTEIN HINDERIN"/>
    <property type="match status" value="1"/>
</dbReference>
<dbReference type="EMBL" id="JAODUP010000796">
    <property type="protein sequence ID" value="KAK2143963.1"/>
    <property type="molecule type" value="Genomic_DNA"/>
</dbReference>
<keyword evidence="1" id="KW-0175">Coiled coil</keyword>
<sequence>MADCADVFRPMEVFWTKDDTLDEDPSAYIPGVMNPGNRRPQKSRQNVVCKKTKEVKPKALGTKQATGKQSSKCSPKPVIKDSPVAPDMTGHNTKTTKATLKDLCADDKKRVANLIKELARLGEAKETMSGQLESERQIFERRIQDLIDQQDRISTERESIKDQLGECQKLLARYQEYLELSTDTNQQGQLVPSNDKDILHSTQGVELYTPKSANRNAKKSQVTSGKHHSVCPTNVISTHGQNQPKTCSLPDHSRHDRKMSEKHLFPVYLEPKSEVDLRKQPFEHLQRLHDERTPTERDPSTGERFYLLKHDEDASFTDRPFTRKIDKIIAKEKITDGFLDAAQMFLSDMETCKFSEEGGKNFQPLVPDINKHFISQTNQHITDQEIRVGFKSPTEVTGYSQLSNDKDFVDYYKNLGPEERRRELMAQKSALLEEQKRLKAVLMEQEQMLRSKQDHLHRQQEIQQNRLKHFENTGTFPPHHRYKQPVEAYRMDTKMETSSSNKMNDHVSHQPHSMVEELPPDPRKPPGFIELSPSQNHDICDNGLPVQHRHRDTSLYQHTSAHRPISDEHLKHVDGGEHFFEKQVAETRAVIAGQQQGSAKKLVSRATSPIRLHYPSEAALTTPVFEDCCPVGDKPLCSPKVKVQRCNDVRAKKVLETPMYVQTSELIDLVNEVDENSILSEDSSIHVYTSDTKQLLDNTDKAYCDTDDDGSYINEINSYDEEDPDAEESRVLEDIFFIK</sequence>
<proteinExistence type="predicted"/>
<feature type="region of interest" description="Disordered" evidence="2">
    <location>
        <begin position="205"/>
        <end position="255"/>
    </location>
</feature>
<feature type="compositionally biased region" description="Polar residues" evidence="2">
    <location>
        <begin position="211"/>
        <end position="224"/>
    </location>
</feature>